<accession>A0A9I9EKR2</accession>
<organism evidence="2">
    <name type="scientific">Cucumis melo</name>
    <name type="common">Muskmelon</name>
    <dbReference type="NCBI Taxonomy" id="3656"/>
    <lineage>
        <taxon>Eukaryota</taxon>
        <taxon>Viridiplantae</taxon>
        <taxon>Streptophyta</taxon>
        <taxon>Embryophyta</taxon>
        <taxon>Tracheophyta</taxon>
        <taxon>Spermatophyta</taxon>
        <taxon>Magnoliopsida</taxon>
        <taxon>eudicotyledons</taxon>
        <taxon>Gunneridae</taxon>
        <taxon>Pentapetalae</taxon>
        <taxon>rosids</taxon>
        <taxon>fabids</taxon>
        <taxon>Cucurbitales</taxon>
        <taxon>Cucurbitaceae</taxon>
        <taxon>Benincaseae</taxon>
        <taxon>Cucumis</taxon>
    </lineage>
</organism>
<sequence>MHLSEKRTIHILGLPHLSSKAKTLPNQEINRKYDRKRLRTPAALTKLSATRLRRGWPRSYKNGPLWVHRISSTKERLSILLLPISSSESCMESEIETAKSGTSVDLFAKVSEKKRSHALPGPRKMKNIYRRSRRNREIRTA</sequence>
<reference evidence="2" key="1">
    <citation type="submission" date="2023-03" db="UniProtKB">
        <authorList>
            <consortium name="EnsemblPlants"/>
        </authorList>
    </citation>
    <scope>IDENTIFICATION</scope>
</reference>
<evidence type="ECO:0000256" key="1">
    <source>
        <dbReference type="SAM" id="MobiDB-lite"/>
    </source>
</evidence>
<dbReference type="AlphaFoldDB" id="A0A9I9EKR2"/>
<feature type="compositionally biased region" description="Basic residues" evidence="1">
    <location>
        <begin position="114"/>
        <end position="134"/>
    </location>
</feature>
<proteinExistence type="predicted"/>
<dbReference type="EnsemblPlants" id="MELO3C035197.2.1">
    <property type="protein sequence ID" value="MELO3C035197.2.1"/>
    <property type="gene ID" value="MELO3C035197.2"/>
</dbReference>
<evidence type="ECO:0000313" key="2">
    <source>
        <dbReference type="EnsemblPlants" id="MELO3C035197.2.1"/>
    </source>
</evidence>
<name>A0A9I9EKR2_CUCME</name>
<feature type="region of interest" description="Disordered" evidence="1">
    <location>
        <begin position="114"/>
        <end position="141"/>
    </location>
</feature>
<dbReference type="Gramene" id="MELO3C035197.2.1">
    <property type="protein sequence ID" value="MELO3C035197.2.1"/>
    <property type="gene ID" value="MELO3C035197.2"/>
</dbReference>
<protein>
    <submittedName>
        <fullName evidence="2">Uncharacterized protein</fullName>
    </submittedName>
</protein>